<dbReference type="AlphaFoldDB" id="A0A385LMC0"/>
<evidence type="ECO:0000256" key="7">
    <source>
        <dbReference type="ARBA" id="ARBA00023274"/>
    </source>
</evidence>
<keyword evidence="4" id="KW-0699">rRNA-binding</keyword>
<dbReference type="GeneID" id="38333392"/>
<name>A0A385LMC0_9MAGN</name>
<dbReference type="CDD" id="cd00336">
    <property type="entry name" value="Ribosomal_L22"/>
    <property type="match status" value="1"/>
</dbReference>
<proteinExistence type="inferred from homology"/>
<evidence type="ECO:0000313" key="10">
    <source>
        <dbReference type="EMBL" id="AYA29303.1"/>
    </source>
</evidence>
<dbReference type="GO" id="GO:0019843">
    <property type="term" value="F:rRNA binding"/>
    <property type="evidence" value="ECO:0007669"/>
    <property type="project" value="UniProtKB-KW"/>
</dbReference>
<keyword evidence="6 9" id="KW-0689">Ribosomal protein</keyword>
<keyword evidence="7 9" id="KW-0687">Ribonucleoprotein</keyword>
<organism evidence="10">
    <name type="scientific">Lamprocapnos spectabilis</name>
    <dbReference type="NCBI Taxonomy" id="54415"/>
    <lineage>
        <taxon>Eukaryota</taxon>
        <taxon>Viridiplantae</taxon>
        <taxon>Streptophyta</taxon>
        <taxon>Embryophyta</taxon>
        <taxon>Tracheophyta</taxon>
        <taxon>Spermatophyta</taxon>
        <taxon>Magnoliopsida</taxon>
        <taxon>Ranunculales</taxon>
        <taxon>Papaveraceae</taxon>
        <taxon>Fumarioideae</taxon>
        <taxon>Lamprocapnos</taxon>
    </lineage>
</organism>
<evidence type="ECO:0000256" key="1">
    <source>
        <dbReference type="ARBA" id="ARBA00004474"/>
    </source>
</evidence>
<protein>
    <recommendedName>
        <fullName evidence="8">Large ribosomal subunit protein uL22c</fullName>
    </recommendedName>
</protein>
<gene>
    <name evidence="10" type="primary">rpl22</name>
</gene>
<dbReference type="GO" id="GO:0009536">
    <property type="term" value="C:plastid"/>
    <property type="evidence" value="ECO:0007669"/>
    <property type="project" value="UniProtKB-SubCell"/>
</dbReference>
<dbReference type="RefSeq" id="YP_009532192.1">
    <property type="nucleotide sequence ID" value="NC_039756.1"/>
</dbReference>
<comment type="similarity">
    <text evidence="2 9">Belongs to the universal ribosomal protein uL22 family.</text>
</comment>
<evidence type="ECO:0000256" key="8">
    <source>
        <dbReference type="ARBA" id="ARBA00035285"/>
    </source>
</evidence>
<dbReference type="SUPFAM" id="SSF54843">
    <property type="entry name" value="Ribosomal protein L22"/>
    <property type="match status" value="1"/>
</dbReference>
<dbReference type="PANTHER" id="PTHR13501">
    <property type="entry name" value="CHLOROPLAST 50S RIBOSOMAL PROTEIN L22-RELATED"/>
    <property type="match status" value="1"/>
</dbReference>
<dbReference type="EMBL" id="MG873498">
    <property type="protein sequence ID" value="AYA29303.1"/>
    <property type="molecule type" value="Genomic_DNA"/>
</dbReference>
<evidence type="ECO:0000256" key="5">
    <source>
        <dbReference type="ARBA" id="ARBA00022884"/>
    </source>
</evidence>
<accession>A0A385LMC0</accession>
<dbReference type="InterPro" id="IPR005727">
    <property type="entry name" value="Ribosomal_uL22_bac/chlpt-type"/>
</dbReference>
<keyword evidence="3 10" id="KW-0934">Plastid</keyword>
<dbReference type="Pfam" id="PF00237">
    <property type="entry name" value="Ribosomal_L22"/>
    <property type="match status" value="1"/>
</dbReference>
<dbReference type="GO" id="GO:0015934">
    <property type="term" value="C:large ribosomal subunit"/>
    <property type="evidence" value="ECO:0007669"/>
    <property type="project" value="InterPro"/>
</dbReference>
<evidence type="ECO:0000256" key="4">
    <source>
        <dbReference type="ARBA" id="ARBA00022730"/>
    </source>
</evidence>
<evidence type="ECO:0000256" key="9">
    <source>
        <dbReference type="RuleBase" id="RU004005"/>
    </source>
</evidence>
<keyword evidence="5" id="KW-0694">RNA-binding</keyword>
<evidence type="ECO:0000256" key="2">
    <source>
        <dbReference type="ARBA" id="ARBA00009451"/>
    </source>
</evidence>
<dbReference type="GO" id="GO:0003735">
    <property type="term" value="F:structural constituent of ribosome"/>
    <property type="evidence" value="ECO:0007669"/>
    <property type="project" value="InterPro"/>
</dbReference>
<dbReference type="InterPro" id="IPR001063">
    <property type="entry name" value="Ribosomal_uL22"/>
</dbReference>
<dbReference type="InterPro" id="IPR036394">
    <property type="entry name" value="Ribosomal_uL22_sf"/>
</dbReference>
<comment type="subcellular location">
    <subcellularLocation>
        <location evidence="1">Plastid</location>
    </subcellularLocation>
</comment>
<geneLocation type="plastid" evidence="10"/>
<evidence type="ECO:0000256" key="3">
    <source>
        <dbReference type="ARBA" id="ARBA00022640"/>
    </source>
</evidence>
<dbReference type="InterPro" id="IPR047867">
    <property type="entry name" value="Ribosomal_uL22_bac/org-type"/>
</dbReference>
<sequence>MNNKDRGVEIYALGKHIRMSIDKARRVIDHIRGLPYIDTLMILAMMPYRACSDIFKLVYSAAANASHNLGLNKIDLIIRKAEVNRGIIRKKLKLRARGHSYPIKRTTCYIIIVLEYRSKDQIRPKKDG</sequence>
<dbReference type="HAMAP" id="MF_01331_B">
    <property type="entry name" value="Ribosomal_uL22_B"/>
    <property type="match status" value="1"/>
</dbReference>
<dbReference type="PANTHER" id="PTHR13501:SF10">
    <property type="entry name" value="LARGE RIBOSOMAL SUBUNIT PROTEIN UL22M"/>
    <property type="match status" value="1"/>
</dbReference>
<dbReference type="Gene3D" id="3.90.470.10">
    <property type="entry name" value="Ribosomal protein L22/L17"/>
    <property type="match status" value="1"/>
</dbReference>
<dbReference type="GO" id="GO:0006412">
    <property type="term" value="P:translation"/>
    <property type="evidence" value="ECO:0007669"/>
    <property type="project" value="InterPro"/>
</dbReference>
<reference evidence="10" key="1">
    <citation type="submission" date="2018-01" db="EMBL/GenBank/DDBJ databases">
        <title>Reconfiguration of the plastid genome in Lamprocapnos spectabilis: IR boundary shifting, inversion, and intraspecific variation.</title>
        <authorList>
            <person name="Park S."/>
            <person name="An B."/>
            <person name="Park S."/>
        </authorList>
    </citation>
    <scope>NUCLEOTIDE SEQUENCE</scope>
</reference>
<evidence type="ECO:0000256" key="6">
    <source>
        <dbReference type="ARBA" id="ARBA00022980"/>
    </source>
</evidence>